<dbReference type="PROSITE" id="PS51257">
    <property type="entry name" value="PROKAR_LIPOPROTEIN"/>
    <property type="match status" value="1"/>
</dbReference>
<dbReference type="RefSeq" id="WP_143236403.1">
    <property type="nucleotide sequence ID" value="NZ_VJWL01000004.1"/>
</dbReference>
<dbReference type="EMBL" id="VJWL01000004">
    <property type="protein sequence ID" value="TRW48081.1"/>
    <property type="molecule type" value="Genomic_DNA"/>
</dbReference>
<dbReference type="Proteomes" id="UP000320359">
    <property type="component" value="Unassembled WGS sequence"/>
</dbReference>
<keyword evidence="2" id="KW-1185">Reference proteome</keyword>
<evidence type="ECO:0000313" key="1">
    <source>
        <dbReference type="EMBL" id="TRW48081.1"/>
    </source>
</evidence>
<evidence type="ECO:0008006" key="3">
    <source>
        <dbReference type="Google" id="ProtNLM"/>
    </source>
</evidence>
<protein>
    <recommendedName>
        <fullName evidence="3">Lipoprotein</fullName>
    </recommendedName>
</protein>
<sequence>MKQRGKFSQVLDYRMAMAVTMGLVLALALAACGPMYGPELRGEWKIKQIHTTASAELAPGRAVEWLGYSAYFEERRIRFSKYDCRNPSMTTDWQQWGLVAGRIGINPDLFGTRTDTPVQLLYIECDGEEWFTPGAELIRLDDERLLMAYQGVIFEFRQER</sequence>
<gene>
    <name evidence="1" type="ORF">FM042_10510</name>
</gene>
<evidence type="ECO:0000313" key="2">
    <source>
        <dbReference type="Proteomes" id="UP000320359"/>
    </source>
</evidence>
<dbReference type="AlphaFoldDB" id="A0A552WZ26"/>
<name>A0A552WZ26_9GAMM</name>
<accession>A0A552WZ26</accession>
<organism evidence="1 2">
    <name type="scientific">Aliidiomarina halalkaliphila</name>
    <dbReference type="NCBI Taxonomy" id="2593535"/>
    <lineage>
        <taxon>Bacteria</taxon>
        <taxon>Pseudomonadati</taxon>
        <taxon>Pseudomonadota</taxon>
        <taxon>Gammaproteobacteria</taxon>
        <taxon>Alteromonadales</taxon>
        <taxon>Idiomarinaceae</taxon>
        <taxon>Aliidiomarina</taxon>
    </lineage>
</organism>
<proteinExistence type="predicted"/>
<reference evidence="1 2" key="1">
    <citation type="submission" date="2019-07" db="EMBL/GenBank/DDBJ databases">
        <authorList>
            <person name="Yang M."/>
            <person name="Zhao D."/>
            <person name="Xiang H."/>
        </authorList>
    </citation>
    <scope>NUCLEOTIDE SEQUENCE [LARGE SCALE GENOMIC DNA]</scope>
    <source>
        <strain evidence="1 2">IM1326</strain>
    </source>
</reference>
<dbReference type="OrthoDB" id="6400421at2"/>
<comment type="caution">
    <text evidence="1">The sequence shown here is derived from an EMBL/GenBank/DDBJ whole genome shotgun (WGS) entry which is preliminary data.</text>
</comment>